<evidence type="ECO:0000313" key="3">
    <source>
        <dbReference type="Proteomes" id="UP000821866"/>
    </source>
</evidence>
<feature type="compositionally biased region" description="Basic residues" evidence="1">
    <location>
        <begin position="209"/>
        <end position="218"/>
    </location>
</feature>
<accession>A0A9J6DK92</accession>
<feature type="compositionally biased region" description="Basic and acidic residues" evidence="1">
    <location>
        <begin position="241"/>
        <end position="252"/>
    </location>
</feature>
<evidence type="ECO:0000256" key="1">
    <source>
        <dbReference type="SAM" id="MobiDB-lite"/>
    </source>
</evidence>
<proteinExistence type="predicted"/>
<feature type="compositionally biased region" description="Polar residues" evidence="1">
    <location>
        <begin position="43"/>
        <end position="54"/>
    </location>
</feature>
<gene>
    <name evidence="2" type="ORF">HPB51_023421</name>
</gene>
<keyword evidence="3" id="KW-1185">Reference proteome</keyword>
<dbReference type="VEuPathDB" id="VectorBase:LOC119162276"/>
<reference evidence="2" key="1">
    <citation type="journal article" date="2020" name="Cell">
        <title>Large-Scale Comparative Analyses of Tick Genomes Elucidate Their Genetic Diversity and Vector Capacities.</title>
        <authorList>
            <consortium name="Tick Genome and Microbiome Consortium (TIGMIC)"/>
            <person name="Jia N."/>
            <person name="Wang J."/>
            <person name="Shi W."/>
            <person name="Du L."/>
            <person name="Sun Y."/>
            <person name="Zhan W."/>
            <person name="Jiang J.F."/>
            <person name="Wang Q."/>
            <person name="Zhang B."/>
            <person name="Ji P."/>
            <person name="Bell-Sakyi L."/>
            <person name="Cui X.M."/>
            <person name="Yuan T.T."/>
            <person name="Jiang B.G."/>
            <person name="Yang W.F."/>
            <person name="Lam T.T."/>
            <person name="Chang Q.C."/>
            <person name="Ding S.J."/>
            <person name="Wang X.J."/>
            <person name="Zhu J.G."/>
            <person name="Ruan X.D."/>
            <person name="Zhao L."/>
            <person name="Wei J.T."/>
            <person name="Ye R.Z."/>
            <person name="Que T.C."/>
            <person name="Du C.H."/>
            <person name="Zhou Y.H."/>
            <person name="Cheng J.X."/>
            <person name="Dai P.F."/>
            <person name="Guo W.B."/>
            <person name="Han X.H."/>
            <person name="Huang E.J."/>
            <person name="Li L.F."/>
            <person name="Wei W."/>
            <person name="Gao Y.C."/>
            <person name="Liu J.Z."/>
            <person name="Shao H.Z."/>
            <person name="Wang X."/>
            <person name="Wang C.C."/>
            <person name="Yang T.C."/>
            <person name="Huo Q.B."/>
            <person name="Li W."/>
            <person name="Chen H.Y."/>
            <person name="Chen S.E."/>
            <person name="Zhou L.G."/>
            <person name="Ni X.B."/>
            <person name="Tian J.H."/>
            <person name="Sheng Y."/>
            <person name="Liu T."/>
            <person name="Pan Y.S."/>
            <person name="Xia L.Y."/>
            <person name="Li J."/>
            <person name="Zhao F."/>
            <person name="Cao W.C."/>
        </authorList>
    </citation>
    <scope>NUCLEOTIDE SEQUENCE</scope>
    <source>
        <strain evidence="2">Rmic-2018</strain>
    </source>
</reference>
<feature type="region of interest" description="Disordered" evidence="1">
    <location>
        <begin position="1"/>
        <end position="58"/>
    </location>
</feature>
<name>A0A9J6DK92_RHIMP</name>
<feature type="region of interest" description="Disordered" evidence="1">
    <location>
        <begin position="209"/>
        <end position="288"/>
    </location>
</feature>
<evidence type="ECO:0000313" key="2">
    <source>
        <dbReference type="EMBL" id="KAH8022350.1"/>
    </source>
</evidence>
<protein>
    <submittedName>
        <fullName evidence="2">Uncharacterized protein</fullName>
    </submittedName>
</protein>
<comment type="caution">
    <text evidence="2">The sequence shown here is derived from an EMBL/GenBank/DDBJ whole genome shotgun (WGS) entry which is preliminary data.</text>
</comment>
<dbReference type="EMBL" id="JABSTU010000009">
    <property type="protein sequence ID" value="KAH8022350.1"/>
    <property type="molecule type" value="Genomic_DNA"/>
</dbReference>
<dbReference type="AlphaFoldDB" id="A0A9J6DK92"/>
<dbReference type="Proteomes" id="UP000821866">
    <property type="component" value="Chromosome 7"/>
</dbReference>
<organism evidence="2 3">
    <name type="scientific">Rhipicephalus microplus</name>
    <name type="common">Cattle tick</name>
    <name type="synonym">Boophilus microplus</name>
    <dbReference type="NCBI Taxonomy" id="6941"/>
    <lineage>
        <taxon>Eukaryota</taxon>
        <taxon>Metazoa</taxon>
        <taxon>Ecdysozoa</taxon>
        <taxon>Arthropoda</taxon>
        <taxon>Chelicerata</taxon>
        <taxon>Arachnida</taxon>
        <taxon>Acari</taxon>
        <taxon>Parasitiformes</taxon>
        <taxon>Ixodida</taxon>
        <taxon>Ixodoidea</taxon>
        <taxon>Ixodidae</taxon>
        <taxon>Rhipicephalinae</taxon>
        <taxon>Rhipicephalus</taxon>
        <taxon>Boophilus</taxon>
    </lineage>
</organism>
<reference evidence="2" key="2">
    <citation type="submission" date="2021-09" db="EMBL/GenBank/DDBJ databases">
        <authorList>
            <person name="Jia N."/>
            <person name="Wang J."/>
            <person name="Shi W."/>
            <person name="Du L."/>
            <person name="Sun Y."/>
            <person name="Zhan W."/>
            <person name="Jiang J."/>
            <person name="Wang Q."/>
            <person name="Zhang B."/>
            <person name="Ji P."/>
            <person name="Sakyi L.B."/>
            <person name="Cui X."/>
            <person name="Yuan T."/>
            <person name="Jiang B."/>
            <person name="Yang W."/>
            <person name="Lam T.T.-Y."/>
            <person name="Chang Q."/>
            <person name="Ding S."/>
            <person name="Wang X."/>
            <person name="Zhu J."/>
            <person name="Ruan X."/>
            <person name="Zhao L."/>
            <person name="Wei J."/>
            <person name="Que T."/>
            <person name="Du C."/>
            <person name="Cheng J."/>
            <person name="Dai P."/>
            <person name="Han X."/>
            <person name="Huang E."/>
            <person name="Gao Y."/>
            <person name="Liu J."/>
            <person name="Shao H."/>
            <person name="Ye R."/>
            <person name="Li L."/>
            <person name="Wei W."/>
            <person name="Wang X."/>
            <person name="Wang C."/>
            <person name="Huo Q."/>
            <person name="Li W."/>
            <person name="Guo W."/>
            <person name="Chen H."/>
            <person name="Chen S."/>
            <person name="Zhou L."/>
            <person name="Zhou L."/>
            <person name="Ni X."/>
            <person name="Tian J."/>
            <person name="Zhou Y."/>
            <person name="Sheng Y."/>
            <person name="Liu T."/>
            <person name="Pan Y."/>
            <person name="Xia L."/>
            <person name="Li J."/>
            <person name="Zhao F."/>
            <person name="Cao W."/>
        </authorList>
    </citation>
    <scope>NUCLEOTIDE SEQUENCE</scope>
    <source>
        <strain evidence="2">Rmic-2018</strain>
        <tissue evidence="2">Larvae</tissue>
    </source>
</reference>
<sequence>MEDTFTVTAAMDVDSPGLPPQPSTSSAATTRKRTGHPSDSDSENTLIYSTASDESSNKCDFVPVTRRQRKRRLVMPSPTTSKNVTPTREYTIYTILFLPVDAAHSLNRLSRQVTSKSLEGEIAGVWINGRKIILAVDVTQRSTLVLLSNVKMLDNINVPSYIADGRESKAGVIYDVDISISESDFAAFIEPVSAELTVLQVGHCPIRRRRSRRRRPLRRPSAEARIEPYQKTAGIPPQAPRHADNKFSKQDKSITGSPKEWPELPTIDPPFEPPHRSSTITSERECGDSRDKEIVAMVKALMNTIHMLLSSIDSPAAKSALQLVDALKPVLSSLERHHGSASESLS</sequence>